<keyword evidence="2" id="KW-0997">Cell inner membrane</keyword>
<dbReference type="PANTHER" id="PTHR34990">
    <property type="entry name" value="UDP-2,3-DIACYLGLUCOSAMINE HYDROLASE-RELATED"/>
    <property type="match status" value="1"/>
</dbReference>
<dbReference type="Gene3D" id="3.60.21.10">
    <property type="match status" value="1"/>
</dbReference>
<keyword evidence="6" id="KW-0464">Manganese</keyword>
<dbReference type="InterPro" id="IPR029052">
    <property type="entry name" value="Metallo-depent_PP-like"/>
</dbReference>
<feature type="domain" description="Calcineurin-like phosphoesterase" evidence="7">
    <location>
        <begin position="23"/>
        <end position="229"/>
    </location>
</feature>
<accession>A0A0H4PEQ3</accession>
<dbReference type="Pfam" id="PF00149">
    <property type="entry name" value="Metallophos"/>
    <property type="match status" value="1"/>
</dbReference>
<evidence type="ECO:0000256" key="1">
    <source>
        <dbReference type="ARBA" id="ARBA00022475"/>
    </source>
</evidence>
<dbReference type="InterPro" id="IPR043461">
    <property type="entry name" value="LpxH-like"/>
</dbReference>
<sequence length="274" mass="32249">MPSSPSATNQENTMIIALKGAQKVYFVSDFHLGTPDELSSRQREEKIVRWLDEIEKDAAAIFFVGDIFDFWFEYEKVIPKGFFRFFAKITMLRSKGIPLFFFTGNHDLWMKDYFSEELGIPVFQHPQEIIINEKRFLVGHGDGLGPGDKKYKLLKKFFTSSACKWMFKWLHPDIGIAIAQAWSKNSRLTNELKKEDEYKGKDHEWLFQYSQEIESKIHFDYYVFGHRHLPLNLPINESSVYFNLGEWVNQCYYGEFDGMSFQLKQYNGYAIKAN</sequence>
<dbReference type="InterPro" id="IPR004843">
    <property type="entry name" value="Calcineurin-like_PHP"/>
</dbReference>
<keyword evidence="4" id="KW-0378">Hydrolase</keyword>
<dbReference type="CDD" id="cd07398">
    <property type="entry name" value="MPP_YbbF-LpxH"/>
    <property type="match status" value="1"/>
</dbReference>
<evidence type="ECO:0000256" key="2">
    <source>
        <dbReference type="ARBA" id="ARBA00022519"/>
    </source>
</evidence>
<dbReference type="GO" id="GO:0046872">
    <property type="term" value="F:metal ion binding"/>
    <property type="evidence" value="ECO:0007669"/>
    <property type="project" value="UniProtKB-KW"/>
</dbReference>
<dbReference type="EMBL" id="CP012040">
    <property type="protein sequence ID" value="AKP52744.1"/>
    <property type="molecule type" value="Genomic_DNA"/>
</dbReference>
<dbReference type="GO" id="GO:0008758">
    <property type="term" value="F:UDP-2,3-diacylglucosamine hydrolase activity"/>
    <property type="evidence" value="ECO:0007669"/>
    <property type="project" value="TreeGrafter"/>
</dbReference>
<organism evidence="8 9">
    <name type="scientific">Cyclobacterium amurskyense</name>
    <dbReference type="NCBI Taxonomy" id="320787"/>
    <lineage>
        <taxon>Bacteria</taxon>
        <taxon>Pseudomonadati</taxon>
        <taxon>Bacteroidota</taxon>
        <taxon>Cytophagia</taxon>
        <taxon>Cytophagales</taxon>
        <taxon>Cyclobacteriaceae</taxon>
        <taxon>Cyclobacterium</taxon>
    </lineage>
</organism>
<evidence type="ECO:0000259" key="7">
    <source>
        <dbReference type="Pfam" id="PF00149"/>
    </source>
</evidence>
<keyword evidence="3" id="KW-0479">Metal-binding</keyword>
<evidence type="ECO:0000313" key="8">
    <source>
        <dbReference type="EMBL" id="AKP52744.1"/>
    </source>
</evidence>
<dbReference type="OrthoDB" id="9802481at2"/>
<keyword evidence="9" id="KW-1185">Reference proteome</keyword>
<dbReference type="AlphaFoldDB" id="A0A0H4PEQ3"/>
<dbReference type="PATRIC" id="fig|320787.5.peg.3664"/>
<keyword evidence="1" id="KW-1003">Cell membrane</keyword>
<dbReference type="STRING" id="320787.CA2015_3354"/>
<protein>
    <submittedName>
        <fullName evidence="8">Metallophosphoesterase</fullName>
    </submittedName>
</protein>
<keyword evidence="5" id="KW-0472">Membrane</keyword>
<dbReference type="SUPFAM" id="SSF56300">
    <property type="entry name" value="Metallo-dependent phosphatases"/>
    <property type="match status" value="1"/>
</dbReference>
<evidence type="ECO:0000256" key="6">
    <source>
        <dbReference type="ARBA" id="ARBA00023211"/>
    </source>
</evidence>
<gene>
    <name evidence="8" type="ORF">CA2015_3354</name>
</gene>
<dbReference type="KEGG" id="camu:CA2015_3354"/>
<dbReference type="GO" id="GO:0009245">
    <property type="term" value="P:lipid A biosynthetic process"/>
    <property type="evidence" value="ECO:0007669"/>
    <property type="project" value="TreeGrafter"/>
</dbReference>
<dbReference type="Proteomes" id="UP000036520">
    <property type="component" value="Chromosome"/>
</dbReference>
<evidence type="ECO:0000313" key="9">
    <source>
        <dbReference type="Proteomes" id="UP000036520"/>
    </source>
</evidence>
<evidence type="ECO:0000256" key="3">
    <source>
        <dbReference type="ARBA" id="ARBA00022723"/>
    </source>
</evidence>
<evidence type="ECO:0000256" key="4">
    <source>
        <dbReference type="ARBA" id="ARBA00022801"/>
    </source>
</evidence>
<name>A0A0H4PEQ3_9BACT</name>
<dbReference type="GO" id="GO:0016020">
    <property type="term" value="C:membrane"/>
    <property type="evidence" value="ECO:0007669"/>
    <property type="project" value="GOC"/>
</dbReference>
<proteinExistence type="predicted"/>
<evidence type="ECO:0000256" key="5">
    <source>
        <dbReference type="ARBA" id="ARBA00023136"/>
    </source>
</evidence>
<dbReference type="PANTHER" id="PTHR34990:SF1">
    <property type="entry name" value="UDP-2,3-DIACYLGLUCOSAMINE HYDROLASE"/>
    <property type="match status" value="1"/>
</dbReference>
<reference evidence="8 9" key="1">
    <citation type="submission" date="2015-07" db="EMBL/GenBank/DDBJ databases">
        <authorList>
            <person name="Kim K.M."/>
        </authorList>
    </citation>
    <scope>NUCLEOTIDE SEQUENCE [LARGE SCALE GENOMIC DNA]</scope>
    <source>
        <strain evidence="8 9">KCTC 12363</strain>
    </source>
</reference>